<dbReference type="AlphaFoldDB" id="A0A6G5AGG8"/>
<accession>A0A6G5AGG8</accession>
<proteinExistence type="predicted"/>
<sequence>MGSVVSKKLILTHSQRSRCRRWYFCGMSFQIQMEVLSCCSPLRAFSTSAFWKLICEVTVFECDFRYPGLALFQFIFLYKYRKAALQDKTCGKQNYKEYIPC</sequence>
<name>A0A6G5AGG8_RHIMP</name>
<reference evidence="1" key="1">
    <citation type="submission" date="2020-03" db="EMBL/GenBank/DDBJ databases">
        <title>A transcriptome and proteome of the tick Rhipicephalus microplus shaped by the genetic composition of its hosts and developmental stage.</title>
        <authorList>
            <person name="Garcia G.R."/>
            <person name="Ribeiro J.M.C."/>
            <person name="Maruyama S.R."/>
            <person name="Gardinasse L.G."/>
            <person name="Nelson K."/>
            <person name="Ferreira B.R."/>
            <person name="Andrade T.G."/>
            <person name="Santos I.K.F.M."/>
        </authorList>
    </citation>
    <scope>NUCLEOTIDE SEQUENCE</scope>
    <source>
        <strain evidence="1">NSGR</strain>
        <tissue evidence="1">Salivary glands</tissue>
    </source>
</reference>
<protein>
    <submittedName>
        <fullName evidence="1">Uncharacterized protein</fullName>
    </submittedName>
</protein>
<organism evidence="1">
    <name type="scientific">Rhipicephalus microplus</name>
    <name type="common">Cattle tick</name>
    <name type="synonym">Boophilus microplus</name>
    <dbReference type="NCBI Taxonomy" id="6941"/>
    <lineage>
        <taxon>Eukaryota</taxon>
        <taxon>Metazoa</taxon>
        <taxon>Ecdysozoa</taxon>
        <taxon>Arthropoda</taxon>
        <taxon>Chelicerata</taxon>
        <taxon>Arachnida</taxon>
        <taxon>Acari</taxon>
        <taxon>Parasitiformes</taxon>
        <taxon>Ixodida</taxon>
        <taxon>Ixodoidea</taxon>
        <taxon>Ixodidae</taxon>
        <taxon>Rhipicephalinae</taxon>
        <taxon>Rhipicephalus</taxon>
        <taxon>Boophilus</taxon>
    </lineage>
</organism>
<evidence type="ECO:0000313" key="1">
    <source>
        <dbReference type="EMBL" id="NIE50092.1"/>
    </source>
</evidence>
<dbReference type="EMBL" id="GIKN01007819">
    <property type="protein sequence ID" value="NIE50092.1"/>
    <property type="molecule type" value="Transcribed_RNA"/>
</dbReference>